<dbReference type="InterPro" id="IPR003680">
    <property type="entry name" value="Flavodoxin_fold"/>
</dbReference>
<dbReference type="EMBL" id="JACOGK010000004">
    <property type="protein sequence ID" value="MBC3536050.1"/>
    <property type="molecule type" value="Genomic_DNA"/>
</dbReference>
<dbReference type="SUPFAM" id="SSF52218">
    <property type="entry name" value="Flavoproteins"/>
    <property type="match status" value="1"/>
</dbReference>
<dbReference type="PANTHER" id="PTHR47307">
    <property type="entry name" value="GLUTATHIONE-REGULATED POTASSIUM-EFFLUX SYSTEM ANCILLARY PROTEIN KEFG"/>
    <property type="match status" value="1"/>
</dbReference>
<dbReference type="Proteomes" id="UP000606870">
    <property type="component" value="Unassembled WGS sequence"/>
</dbReference>
<dbReference type="RefSeq" id="WP_186502129.1">
    <property type="nucleotide sequence ID" value="NZ_JACOGK010000004.1"/>
</dbReference>
<accession>A0ABR6VFJ0</accession>
<reference evidence="3 4" key="1">
    <citation type="submission" date="2020-08" db="EMBL/GenBank/DDBJ databases">
        <authorList>
            <person name="Liu C."/>
            <person name="Sun Q."/>
        </authorList>
    </citation>
    <scope>NUCLEOTIDE SEQUENCE [LARGE SCALE GENOMIC DNA]</scope>
    <source>
        <strain evidence="3 4">NSJ-59</strain>
    </source>
</reference>
<evidence type="ECO:0000256" key="1">
    <source>
        <dbReference type="ARBA" id="ARBA00023002"/>
    </source>
</evidence>
<protein>
    <submittedName>
        <fullName evidence="3">NAD(P)H-dependent oxidoreductase</fullName>
    </submittedName>
</protein>
<dbReference type="PANTHER" id="PTHR47307:SF1">
    <property type="entry name" value="GLUTATHIONE-REGULATED POTASSIUM-EFFLUX SYSTEM ANCILLARY PROTEIN KEFG"/>
    <property type="match status" value="1"/>
</dbReference>
<dbReference type="Gene3D" id="3.40.50.360">
    <property type="match status" value="1"/>
</dbReference>
<evidence type="ECO:0000259" key="2">
    <source>
        <dbReference type="Pfam" id="PF02525"/>
    </source>
</evidence>
<keyword evidence="4" id="KW-1185">Reference proteome</keyword>
<evidence type="ECO:0000313" key="3">
    <source>
        <dbReference type="EMBL" id="MBC3536050.1"/>
    </source>
</evidence>
<dbReference type="InterPro" id="IPR046980">
    <property type="entry name" value="KefG/KefF"/>
</dbReference>
<proteinExistence type="predicted"/>
<name>A0ABR6VFJ0_9FIRM</name>
<organism evidence="3 4">
    <name type="scientific">Megasphaera hominis</name>
    <dbReference type="NCBI Taxonomy" id="159836"/>
    <lineage>
        <taxon>Bacteria</taxon>
        <taxon>Bacillati</taxon>
        <taxon>Bacillota</taxon>
        <taxon>Negativicutes</taxon>
        <taxon>Veillonellales</taxon>
        <taxon>Veillonellaceae</taxon>
        <taxon>Megasphaera</taxon>
    </lineage>
</organism>
<sequence>MAKILLIAGHPHPEQSLANATILEEIKKSDLDITIEDLAAKGWNFDIPAEQAAVKAADVLVFQFPFYWYSYPALLKKWVEEVLAHGFAYGSQGTALQGKDFIISFTAGAPFDTYKAGSTQNRPVAEYLYNFQQLAEFTGMKPHDPIVTYGCMYVPGVSTEEDKKRIISDCKKSAAKLLEELKKC</sequence>
<comment type="caution">
    <text evidence="3">The sequence shown here is derived from an EMBL/GenBank/DDBJ whole genome shotgun (WGS) entry which is preliminary data.</text>
</comment>
<gene>
    <name evidence="3" type="ORF">H8J70_02095</name>
</gene>
<keyword evidence="1" id="KW-0560">Oxidoreductase</keyword>
<dbReference type="Pfam" id="PF02525">
    <property type="entry name" value="Flavodoxin_2"/>
    <property type="match status" value="1"/>
</dbReference>
<evidence type="ECO:0000313" key="4">
    <source>
        <dbReference type="Proteomes" id="UP000606870"/>
    </source>
</evidence>
<dbReference type="InterPro" id="IPR029039">
    <property type="entry name" value="Flavoprotein-like_sf"/>
</dbReference>
<feature type="domain" description="Flavodoxin-like fold" evidence="2">
    <location>
        <begin position="3"/>
        <end position="156"/>
    </location>
</feature>